<dbReference type="AlphaFoldDB" id="A0A4S4MV33"/>
<keyword evidence="1" id="KW-0479">Metal-binding</keyword>
<evidence type="ECO:0000256" key="4">
    <source>
        <dbReference type="ARBA" id="ARBA00022833"/>
    </source>
</evidence>
<gene>
    <name evidence="7" type="ORF">EUX98_g3975</name>
</gene>
<dbReference type="EMBL" id="SGPM01000090">
    <property type="protein sequence ID" value="THH30196.1"/>
    <property type="molecule type" value="Genomic_DNA"/>
</dbReference>
<dbReference type="OrthoDB" id="2799342at2759"/>
<comment type="caution">
    <text evidence="7">The sequence shown here is derived from an EMBL/GenBank/DDBJ whole genome shotgun (WGS) entry which is preliminary data.</text>
</comment>
<dbReference type="SUPFAM" id="SSF57850">
    <property type="entry name" value="RING/U-box"/>
    <property type="match status" value="2"/>
</dbReference>
<evidence type="ECO:0000256" key="5">
    <source>
        <dbReference type="SAM" id="MobiDB-lite"/>
    </source>
</evidence>
<dbReference type="InterPro" id="IPR002867">
    <property type="entry name" value="IBR_dom"/>
</dbReference>
<evidence type="ECO:0000256" key="1">
    <source>
        <dbReference type="ARBA" id="ARBA00022723"/>
    </source>
</evidence>
<feature type="region of interest" description="Disordered" evidence="5">
    <location>
        <begin position="366"/>
        <end position="385"/>
    </location>
</feature>
<evidence type="ECO:0000256" key="2">
    <source>
        <dbReference type="ARBA" id="ARBA00022771"/>
    </source>
</evidence>
<dbReference type="InterPro" id="IPR031127">
    <property type="entry name" value="E3_UB_ligase_RBR"/>
</dbReference>
<accession>A0A4S4MV33</accession>
<sequence length="490" mass="55491">MDTDVLSELLIAQLLEEDMRILSNQQEAETLQITQAIADSVRGKSRIPMRAARETTPDVDVALRIMAEEARLSGDAALAQSLQHSTDAEATANRQCAMRLAASDKKDLLDAEFARRLQEVDEEEEDMDAPHMKDAESVLGRDAIERIFAEDPNHKGKGKNKGRQLSFEEVQSGKRIKTETDIQVKQESGFADKQLPTCGICMETFHATYSPITATKSANSSSRLPFGIYLSCPQSHPYCLDCLTTYIKTKLDPNDDGSGNTNSVVFPIPCPECTLEQWEDGITDEIATRLLTEKVMTLWAQNWRRCPKCAVIVELAYGCNHITCRCGTHFCFKCGSLWDIKKARCTRVPSCELWDEEMLLAERERNRDARAGPQPARRVVQPAPPPPYAPAHYPVPHVMHGEGPLDWILDREFLCTRHPYTANMIANLTCLYCDVRLNSLADMQYHLVHTRRHPLYTCCGRFFKRAEDWNRHTEAAPRRWGFHQHSIAQD</sequence>
<protein>
    <recommendedName>
        <fullName evidence="6">IBR domain-containing protein</fullName>
    </recommendedName>
</protein>
<name>A0A4S4MV33_9APHY</name>
<feature type="region of interest" description="Disordered" evidence="5">
    <location>
        <begin position="151"/>
        <end position="172"/>
    </location>
</feature>
<evidence type="ECO:0000256" key="3">
    <source>
        <dbReference type="ARBA" id="ARBA00022786"/>
    </source>
</evidence>
<reference evidence="7 8" key="1">
    <citation type="submission" date="2019-02" db="EMBL/GenBank/DDBJ databases">
        <title>Genome sequencing of the rare red list fungi Antrodiella citrinella (Flaviporus citrinellus).</title>
        <authorList>
            <person name="Buettner E."/>
            <person name="Kellner H."/>
        </authorList>
    </citation>
    <scope>NUCLEOTIDE SEQUENCE [LARGE SCALE GENOMIC DNA]</scope>
    <source>
        <strain evidence="7 8">DSM 108506</strain>
    </source>
</reference>
<dbReference type="GO" id="GO:0016567">
    <property type="term" value="P:protein ubiquitination"/>
    <property type="evidence" value="ECO:0007669"/>
    <property type="project" value="InterPro"/>
</dbReference>
<keyword evidence="4" id="KW-0862">Zinc</keyword>
<keyword evidence="8" id="KW-1185">Reference proteome</keyword>
<dbReference type="PANTHER" id="PTHR11685">
    <property type="entry name" value="RBR FAMILY RING FINGER AND IBR DOMAIN-CONTAINING"/>
    <property type="match status" value="1"/>
</dbReference>
<dbReference type="Pfam" id="PF01485">
    <property type="entry name" value="IBR"/>
    <property type="match status" value="1"/>
</dbReference>
<feature type="domain" description="IBR" evidence="6">
    <location>
        <begin position="290"/>
        <end position="339"/>
    </location>
</feature>
<keyword evidence="3" id="KW-0833">Ubl conjugation pathway</keyword>
<dbReference type="CDD" id="cd22584">
    <property type="entry name" value="Rcat_RBR_unk"/>
    <property type="match status" value="1"/>
</dbReference>
<evidence type="ECO:0000259" key="6">
    <source>
        <dbReference type="Pfam" id="PF01485"/>
    </source>
</evidence>
<evidence type="ECO:0000313" key="8">
    <source>
        <dbReference type="Proteomes" id="UP000308730"/>
    </source>
</evidence>
<evidence type="ECO:0000313" key="7">
    <source>
        <dbReference type="EMBL" id="THH30196.1"/>
    </source>
</evidence>
<dbReference type="Proteomes" id="UP000308730">
    <property type="component" value="Unassembled WGS sequence"/>
</dbReference>
<keyword evidence="2" id="KW-0863">Zinc-finger</keyword>
<proteinExistence type="predicted"/>
<dbReference type="Gene3D" id="1.20.120.1750">
    <property type="match status" value="1"/>
</dbReference>
<organism evidence="7 8">
    <name type="scientific">Antrodiella citrinella</name>
    <dbReference type="NCBI Taxonomy" id="2447956"/>
    <lineage>
        <taxon>Eukaryota</taxon>
        <taxon>Fungi</taxon>
        <taxon>Dikarya</taxon>
        <taxon>Basidiomycota</taxon>
        <taxon>Agaricomycotina</taxon>
        <taxon>Agaricomycetes</taxon>
        <taxon>Polyporales</taxon>
        <taxon>Steccherinaceae</taxon>
        <taxon>Antrodiella</taxon>
    </lineage>
</organism>
<dbReference type="GO" id="GO:0004842">
    <property type="term" value="F:ubiquitin-protein transferase activity"/>
    <property type="evidence" value="ECO:0007669"/>
    <property type="project" value="InterPro"/>
</dbReference>
<dbReference type="GO" id="GO:0008270">
    <property type="term" value="F:zinc ion binding"/>
    <property type="evidence" value="ECO:0007669"/>
    <property type="project" value="UniProtKB-KW"/>
</dbReference>